<feature type="domain" description="GOLD" evidence="9">
    <location>
        <begin position="1"/>
        <end position="212"/>
    </location>
</feature>
<keyword evidence="11" id="KW-1185">Reference proteome</keyword>
<dbReference type="InterPro" id="IPR015720">
    <property type="entry name" value="Emp24-like"/>
</dbReference>
<dbReference type="InParanoid" id="A0A078ABP6"/>
<keyword evidence="4" id="KW-0732">Signal</keyword>
<keyword evidence="5 8" id="KW-1133">Transmembrane helix</keyword>
<evidence type="ECO:0000256" key="6">
    <source>
        <dbReference type="ARBA" id="ARBA00023136"/>
    </source>
</evidence>
<comment type="subcellular location">
    <subcellularLocation>
        <location evidence="1">Membrane</location>
        <topology evidence="1">Single-pass type I membrane protein</topology>
    </subcellularLocation>
</comment>
<feature type="transmembrane region" description="Helical" evidence="8">
    <location>
        <begin position="184"/>
        <end position="205"/>
    </location>
</feature>
<accession>A0A078ABP6</accession>
<comment type="similarity">
    <text evidence="2">Belongs to the EMP24/GP25L family.</text>
</comment>
<evidence type="ECO:0000256" key="8">
    <source>
        <dbReference type="SAM" id="Phobius"/>
    </source>
</evidence>
<sequence length="217" mass="25130">MKKGEMKCFVGDLIQNHTIKLGVNILDKQVLEYLKQNQASEKISFSWYNPSGYGNMQKQVSIDEKFEITIIENGEHQGCMMLPDGAFDVNSYHQVKTEILSFIEQRIEQKDNKTNQAQSTKQQEDKNEAPMHGAVNAATTGHFQLLRRRVYKIKQVLEEIIDRQNVEREKEESYKENLKSFSSAFFRLVMGQILVLIGCGIYAVFSLKQFFLKKHIL</sequence>
<dbReference type="GO" id="GO:0016020">
    <property type="term" value="C:membrane"/>
    <property type="evidence" value="ECO:0007669"/>
    <property type="project" value="UniProtKB-SubCell"/>
</dbReference>
<keyword evidence="6 8" id="KW-0472">Membrane</keyword>
<evidence type="ECO:0000259" key="9">
    <source>
        <dbReference type="SMART" id="SM01190"/>
    </source>
</evidence>
<protein>
    <submittedName>
        <fullName evidence="10">Ensosomal cargo</fullName>
    </submittedName>
</protein>
<evidence type="ECO:0000256" key="5">
    <source>
        <dbReference type="ARBA" id="ARBA00022989"/>
    </source>
</evidence>
<evidence type="ECO:0000256" key="4">
    <source>
        <dbReference type="ARBA" id="ARBA00022729"/>
    </source>
</evidence>
<evidence type="ECO:0000313" key="11">
    <source>
        <dbReference type="Proteomes" id="UP000039865"/>
    </source>
</evidence>
<dbReference type="PANTHER" id="PTHR22811">
    <property type="entry name" value="TRANSMEMBRANE EMP24 DOMAIN-CONTAINING PROTEIN"/>
    <property type="match status" value="1"/>
</dbReference>
<dbReference type="AlphaFoldDB" id="A0A078ABP6"/>
<dbReference type="Pfam" id="PF01105">
    <property type="entry name" value="EMP24_GP25L"/>
    <property type="match status" value="1"/>
</dbReference>
<dbReference type="Proteomes" id="UP000039865">
    <property type="component" value="Unassembled WGS sequence"/>
</dbReference>
<evidence type="ECO:0000256" key="3">
    <source>
        <dbReference type="ARBA" id="ARBA00022692"/>
    </source>
</evidence>
<keyword evidence="3 8" id="KW-0812">Transmembrane</keyword>
<dbReference type="EMBL" id="CCKQ01007613">
    <property type="protein sequence ID" value="CDW79007.1"/>
    <property type="molecule type" value="Genomic_DNA"/>
</dbReference>
<feature type="region of interest" description="Disordered" evidence="7">
    <location>
        <begin position="110"/>
        <end position="131"/>
    </location>
</feature>
<dbReference type="OrthoDB" id="286378at2759"/>
<dbReference type="SMART" id="SM01190">
    <property type="entry name" value="EMP24_GP25L"/>
    <property type="match status" value="1"/>
</dbReference>
<evidence type="ECO:0000256" key="1">
    <source>
        <dbReference type="ARBA" id="ARBA00004479"/>
    </source>
</evidence>
<evidence type="ECO:0000256" key="7">
    <source>
        <dbReference type="SAM" id="MobiDB-lite"/>
    </source>
</evidence>
<dbReference type="InterPro" id="IPR009038">
    <property type="entry name" value="GOLD_dom"/>
</dbReference>
<gene>
    <name evidence="10" type="primary">Contig17997.g19131</name>
    <name evidence="10" type="ORF">STYLEM_7992</name>
</gene>
<evidence type="ECO:0000256" key="2">
    <source>
        <dbReference type="ARBA" id="ARBA00007104"/>
    </source>
</evidence>
<name>A0A078ABP6_STYLE</name>
<organism evidence="10 11">
    <name type="scientific">Stylonychia lemnae</name>
    <name type="common">Ciliate</name>
    <dbReference type="NCBI Taxonomy" id="5949"/>
    <lineage>
        <taxon>Eukaryota</taxon>
        <taxon>Sar</taxon>
        <taxon>Alveolata</taxon>
        <taxon>Ciliophora</taxon>
        <taxon>Intramacronucleata</taxon>
        <taxon>Spirotrichea</taxon>
        <taxon>Stichotrichia</taxon>
        <taxon>Sporadotrichida</taxon>
        <taxon>Oxytrichidae</taxon>
        <taxon>Stylonychinae</taxon>
        <taxon>Stylonychia</taxon>
    </lineage>
</organism>
<evidence type="ECO:0000313" key="10">
    <source>
        <dbReference type="EMBL" id="CDW79007.1"/>
    </source>
</evidence>
<reference evidence="10 11" key="1">
    <citation type="submission" date="2014-06" db="EMBL/GenBank/DDBJ databases">
        <authorList>
            <person name="Swart Estienne"/>
        </authorList>
    </citation>
    <scope>NUCLEOTIDE SEQUENCE [LARGE SCALE GENOMIC DNA]</scope>
    <source>
        <strain evidence="10 11">130c</strain>
    </source>
</reference>
<proteinExistence type="inferred from homology"/>